<feature type="domain" description="MOSC" evidence="1">
    <location>
        <begin position="22"/>
        <end position="172"/>
    </location>
</feature>
<dbReference type="RefSeq" id="WP_031141789.1">
    <property type="nucleotide sequence ID" value="NZ_BNEE01000004.1"/>
</dbReference>
<dbReference type="Proteomes" id="UP000600026">
    <property type="component" value="Unassembled WGS sequence"/>
</dbReference>
<comment type="caution">
    <text evidence="2">The sequence shown here is derived from an EMBL/GenBank/DDBJ whole genome shotgun (WGS) entry which is preliminary data.</text>
</comment>
<dbReference type="Gene3D" id="2.40.33.20">
    <property type="entry name" value="PK beta-barrel domain-like"/>
    <property type="match status" value="1"/>
</dbReference>
<name>A0A919LBA7_9ACTN</name>
<protein>
    <submittedName>
        <fullName evidence="2">MOSC domain-containing protein</fullName>
    </submittedName>
</protein>
<dbReference type="PANTHER" id="PTHR36930:SF1">
    <property type="entry name" value="MOSC DOMAIN-CONTAINING PROTEIN"/>
    <property type="match status" value="1"/>
</dbReference>
<evidence type="ECO:0000313" key="2">
    <source>
        <dbReference type="EMBL" id="GHI83900.1"/>
    </source>
</evidence>
<dbReference type="GO" id="GO:0030170">
    <property type="term" value="F:pyridoxal phosphate binding"/>
    <property type="evidence" value="ECO:0007669"/>
    <property type="project" value="InterPro"/>
</dbReference>
<proteinExistence type="predicted"/>
<dbReference type="InterPro" id="IPR052716">
    <property type="entry name" value="MOSC_domain"/>
</dbReference>
<evidence type="ECO:0000259" key="1">
    <source>
        <dbReference type="PROSITE" id="PS51340"/>
    </source>
</evidence>
<dbReference type="GO" id="GO:0003824">
    <property type="term" value="F:catalytic activity"/>
    <property type="evidence" value="ECO:0007669"/>
    <property type="project" value="InterPro"/>
</dbReference>
<dbReference type="AlphaFoldDB" id="A0A919LBA7"/>
<dbReference type="PANTHER" id="PTHR36930">
    <property type="entry name" value="METAL-SULFUR CLUSTER BIOSYNTHESIS PROTEINS YUAD-RELATED"/>
    <property type="match status" value="1"/>
</dbReference>
<dbReference type="InterPro" id="IPR011037">
    <property type="entry name" value="Pyrv_Knase-like_insert_dom_sf"/>
</dbReference>
<sequence length="184" mass="19609">MSTAQAAQVAAVSSNGVYSFTKPTRESITLLAGLGVEGDVHAGVTVKHRSRVAQDPTQPNLRQVHLIHRELFEEVADAGFSVEPGQLGENVTTEGIDLLGLPTGTLLRFGEEALVEVTGLRNPCLQIDAFQHGLLKQVVSRDEAGELIRKAGIMGVVREGGTIRPGDPITVTLPPTPHVPLERV</sequence>
<gene>
    <name evidence="2" type="ORF">Sxan_12640</name>
</gene>
<keyword evidence="3" id="KW-1185">Reference proteome</keyword>
<evidence type="ECO:0000313" key="3">
    <source>
        <dbReference type="Proteomes" id="UP000600026"/>
    </source>
</evidence>
<dbReference type="InterPro" id="IPR005302">
    <property type="entry name" value="MoCF_Sase_C"/>
</dbReference>
<organism evidence="2 3">
    <name type="scientific">Streptomyces xanthophaeus</name>
    <dbReference type="NCBI Taxonomy" id="67385"/>
    <lineage>
        <taxon>Bacteria</taxon>
        <taxon>Bacillati</taxon>
        <taxon>Actinomycetota</taxon>
        <taxon>Actinomycetes</taxon>
        <taxon>Kitasatosporales</taxon>
        <taxon>Streptomycetaceae</taxon>
        <taxon>Streptomyces</taxon>
    </lineage>
</organism>
<dbReference type="SUPFAM" id="SSF50800">
    <property type="entry name" value="PK beta-barrel domain-like"/>
    <property type="match status" value="1"/>
</dbReference>
<accession>A0A919LBA7</accession>
<dbReference type="GO" id="GO:0030151">
    <property type="term" value="F:molybdenum ion binding"/>
    <property type="evidence" value="ECO:0007669"/>
    <property type="project" value="InterPro"/>
</dbReference>
<reference evidence="2" key="1">
    <citation type="submission" date="2020-09" db="EMBL/GenBank/DDBJ databases">
        <title>Whole genome shotgun sequence of Streptomyces xanthophaeus NBRC 12829.</title>
        <authorList>
            <person name="Komaki H."/>
            <person name="Tamura T."/>
        </authorList>
    </citation>
    <scope>NUCLEOTIDE SEQUENCE</scope>
    <source>
        <strain evidence="2">NBRC 12829</strain>
    </source>
</reference>
<dbReference type="EMBL" id="BNEE01000004">
    <property type="protein sequence ID" value="GHI83900.1"/>
    <property type="molecule type" value="Genomic_DNA"/>
</dbReference>
<dbReference type="OrthoDB" id="9786134at2"/>
<dbReference type="PROSITE" id="PS51340">
    <property type="entry name" value="MOSC"/>
    <property type="match status" value="1"/>
</dbReference>
<dbReference type="Pfam" id="PF03473">
    <property type="entry name" value="MOSC"/>
    <property type="match status" value="1"/>
</dbReference>